<evidence type="ECO:0000313" key="3">
    <source>
        <dbReference type="Proteomes" id="UP001165063"/>
    </source>
</evidence>
<accession>A0A9W6WHB7</accession>
<feature type="region of interest" description="Disordered" evidence="1">
    <location>
        <begin position="155"/>
        <end position="207"/>
    </location>
</feature>
<evidence type="ECO:0000313" key="2">
    <source>
        <dbReference type="EMBL" id="GME70972.1"/>
    </source>
</evidence>
<feature type="region of interest" description="Disordered" evidence="1">
    <location>
        <begin position="1"/>
        <end position="137"/>
    </location>
</feature>
<name>A0A9W6WHB7_AMBMO</name>
<feature type="compositionally biased region" description="Low complexity" evidence="1">
    <location>
        <begin position="1"/>
        <end position="19"/>
    </location>
</feature>
<dbReference type="AlphaFoldDB" id="A0A9W6WHB7"/>
<feature type="compositionally biased region" description="Low complexity" evidence="1">
    <location>
        <begin position="173"/>
        <end position="183"/>
    </location>
</feature>
<reference evidence="2" key="1">
    <citation type="submission" date="2023-04" db="EMBL/GenBank/DDBJ databases">
        <title>Ambrosiozyma monospora NBRC 1965.</title>
        <authorList>
            <person name="Ichikawa N."/>
            <person name="Sato H."/>
            <person name="Tonouchi N."/>
        </authorList>
    </citation>
    <scope>NUCLEOTIDE SEQUENCE</scope>
    <source>
        <strain evidence="2">NBRC 1965</strain>
    </source>
</reference>
<evidence type="ECO:0000256" key="1">
    <source>
        <dbReference type="SAM" id="MobiDB-lite"/>
    </source>
</evidence>
<dbReference type="EMBL" id="BSXU01010109">
    <property type="protein sequence ID" value="GME70972.1"/>
    <property type="molecule type" value="Genomic_DNA"/>
</dbReference>
<proteinExistence type="predicted"/>
<sequence>MKPFRLASLASPGSGSSINNKKKSPTPSPRTPSFKINIMKGKSAGSNSNDDDNRSSGSSIVSSMSSVHSTPRRDGTMIVNTALVDNPSPLSRNITMAINEAERKSSSSSTIRDPSLGDHPTPVIHRTDTDPYGAYDVPKTEDIKMSYDDDFDLDFYDESNTTSNSVKKTIQDSNNNSKNNKSKGSFIDYGDDDEFPTDEKNMTISIS</sequence>
<feature type="compositionally biased region" description="Low complexity" evidence="1">
    <location>
        <begin position="55"/>
        <end position="69"/>
    </location>
</feature>
<protein>
    <submittedName>
        <fullName evidence="2">Unnamed protein product</fullName>
    </submittedName>
</protein>
<gene>
    <name evidence="2" type="ORF">Amon01_000923500</name>
</gene>
<keyword evidence="3" id="KW-1185">Reference proteome</keyword>
<organism evidence="2 3">
    <name type="scientific">Ambrosiozyma monospora</name>
    <name type="common">Yeast</name>
    <name type="synonym">Endomycopsis monosporus</name>
    <dbReference type="NCBI Taxonomy" id="43982"/>
    <lineage>
        <taxon>Eukaryota</taxon>
        <taxon>Fungi</taxon>
        <taxon>Dikarya</taxon>
        <taxon>Ascomycota</taxon>
        <taxon>Saccharomycotina</taxon>
        <taxon>Pichiomycetes</taxon>
        <taxon>Pichiales</taxon>
        <taxon>Pichiaceae</taxon>
        <taxon>Ambrosiozyma</taxon>
    </lineage>
</organism>
<dbReference type="Proteomes" id="UP001165063">
    <property type="component" value="Unassembled WGS sequence"/>
</dbReference>
<comment type="caution">
    <text evidence="2">The sequence shown here is derived from an EMBL/GenBank/DDBJ whole genome shotgun (WGS) entry which is preliminary data.</text>
</comment>
<feature type="compositionally biased region" description="Polar residues" evidence="1">
    <location>
        <begin position="158"/>
        <end position="172"/>
    </location>
</feature>
<feature type="compositionally biased region" description="Low complexity" evidence="1">
    <location>
        <begin position="31"/>
        <end position="48"/>
    </location>
</feature>